<gene>
    <name evidence="1" type="ORF">FD16_GL000881</name>
</gene>
<name>A0A0R1W6F8_9LACO</name>
<organism evidence="1 2">
    <name type="scientific">Paucilactobacillus suebicus DSM 5007 = KCTC 3549</name>
    <dbReference type="NCBI Taxonomy" id="1423807"/>
    <lineage>
        <taxon>Bacteria</taxon>
        <taxon>Bacillati</taxon>
        <taxon>Bacillota</taxon>
        <taxon>Bacilli</taxon>
        <taxon>Lactobacillales</taxon>
        <taxon>Lactobacillaceae</taxon>
        <taxon>Paucilactobacillus</taxon>
    </lineage>
</organism>
<reference evidence="1 2" key="1">
    <citation type="journal article" date="2015" name="Genome Announc.">
        <title>Expanding the biotechnology potential of lactobacilli through comparative genomics of 213 strains and associated genera.</title>
        <authorList>
            <person name="Sun Z."/>
            <person name="Harris H.M."/>
            <person name="McCann A."/>
            <person name="Guo C."/>
            <person name="Argimon S."/>
            <person name="Zhang W."/>
            <person name="Yang X."/>
            <person name="Jeffery I.B."/>
            <person name="Cooney J.C."/>
            <person name="Kagawa T.F."/>
            <person name="Liu W."/>
            <person name="Song Y."/>
            <person name="Salvetti E."/>
            <person name="Wrobel A."/>
            <person name="Rasinkangas P."/>
            <person name="Parkhill J."/>
            <person name="Rea M.C."/>
            <person name="O'Sullivan O."/>
            <person name="Ritari J."/>
            <person name="Douillard F.P."/>
            <person name="Paul Ross R."/>
            <person name="Yang R."/>
            <person name="Briner A.E."/>
            <person name="Felis G.E."/>
            <person name="de Vos W.M."/>
            <person name="Barrangou R."/>
            <person name="Klaenhammer T.R."/>
            <person name="Caufield P.W."/>
            <person name="Cui Y."/>
            <person name="Zhang H."/>
            <person name="O'Toole P.W."/>
        </authorList>
    </citation>
    <scope>NUCLEOTIDE SEQUENCE [LARGE SCALE GENOMIC DNA]</scope>
    <source>
        <strain evidence="1 2">DSM 5007</strain>
    </source>
</reference>
<proteinExistence type="predicted"/>
<dbReference type="EMBL" id="AZGF01000002">
    <property type="protein sequence ID" value="KRM13406.1"/>
    <property type="molecule type" value="Genomic_DNA"/>
</dbReference>
<comment type="caution">
    <text evidence="1">The sequence shown here is derived from an EMBL/GenBank/DDBJ whole genome shotgun (WGS) entry which is preliminary data.</text>
</comment>
<sequence length="82" mass="9248">MIPLTNINPVVNHCTVEVEILKAFINVGNAVDRMVWLRTVQKVPTSNKTIIIVLLYGFPLTSTDLFNVKNLFSFLYLNSHAS</sequence>
<evidence type="ECO:0000313" key="1">
    <source>
        <dbReference type="EMBL" id="KRM13406.1"/>
    </source>
</evidence>
<protein>
    <submittedName>
        <fullName evidence="1">Uncharacterized protein</fullName>
    </submittedName>
</protein>
<dbReference type="AlphaFoldDB" id="A0A0R1W6F8"/>
<evidence type="ECO:0000313" key="2">
    <source>
        <dbReference type="Proteomes" id="UP000051820"/>
    </source>
</evidence>
<dbReference type="Proteomes" id="UP000051820">
    <property type="component" value="Unassembled WGS sequence"/>
</dbReference>
<dbReference type="STRING" id="1423807.FD16_GL000881"/>
<accession>A0A0R1W6F8</accession>
<keyword evidence="2" id="KW-1185">Reference proteome</keyword>